<proteinExistence type="predicted"/>
<feature type="compositionally biased region" description="Low complexity" evidence="1">
    <location>
        <begin position="1"/>
        <end position="14"/>
    </location>
</feature>
<dbReference type="AlphaFoldDB" id="A0AA36BL90"/>
<keyword evidence="3" id="KW-1185">Reference proteome</keyword>
<accession>A0AA36BL90</accession>
<reference evidence="2" key="1">
    <citation type="submission" date="2023-08" db="EMBL/GenBank/DDBJ databases">
        <authorList>
            <person name="Alioto T."/>
            <person name="Alioto T."/>
            <person name="Gomez Garrido J."/>
        </authorList>
    </citation>
    <scope>NUCLEOTIDE SEQUENCE</scope>
</reference>
<organism evidence="2 3">
    <name type="scientific">Octopus vulgaris</name>
    <name type="common">Common octopus</name>
    <dbReference type="NCBI Taxonomy" id="6645"/>
    <lineage>
        <taxon>Eukaryota</taxon>
        <taxon>Metazoa</taxon>
        <taxon>Spiralia</taxon>
        <taxon>Lophotrochozoa</taxon>
        <taxon>Mollusca</taxon>
        <taxon>Cephalopoda</taxon>
        <taxon>Coleoidea</taxon>
        <taxon>Octopodiformes</taxon>
        <taxon>Octopoda</taxon>
        <taxon>Incirrata</taxon>
        <taxon>Octopodidae</taxon>
        <taxon>Octopus</taxon>
    </lineage>
</organism>
<evidence type="ECO:0000313" key="3">
    <source>
        <dbReference type="Proteomes" id="UP001162480"/>
    </source>
</evidence>
<feature type="compositionally biased region" description="Basic and acidic residues" evidence="1">
    <location>
        <begin position="16"/>
        <end position="26"/>
    </location>
</feature>
<feature type="region of interest" description="Disordered" evidence="1">
    <location>
        <begin position="1"/>
        <end position="29"/>
    </location>
</feature>
<dbReference type="EMBL" id="OX597831">
    <property type="protein sequence ID" value="CAI9736395.1"/>
    <property type="molecule type" value="Genomic_DNA"/>
</dbReference>
<dbReference type="Proteomes" id="UP001162480">
    <property type="component" value="Chromosome 18"/>
</dbReference>
<name>A0AA36BL90_OCTVU</name>
<gene>
    <name evidence="2" type="ORF">OCTVUL_1B003697</name>
</gene>
<evidence type="ECO:0000313" key="2">
    <source>
        <dbReference type="EMBL" id="CAI9736395.1"/>
    </source>
</evidence>
<sequence length="99" mass="11782">MNDAYNSNIRNNNNKQQHDSQVKRQLSETPKIYRQHRYGELQFHLGNENIYFVPHGIIFTNPNDLKINRLLNTVEFFVIRLRRKLDESDGNILNGDQIQ</sequence>
<evidence type="ECO:0000256" key="1">
    <source>
        <dbReference type="SAM" id="MobiDB-lite"/>
    </source>
</evidence>
<protein>
    <submittedName>
        <fullName evidence="2">Uncharacterized protein</fullName>
    </submittedName>
</protein>